<dbReference type="PANTHER" id="PTHR32309">
    <property type="entry name" value="TYROSINE-PROTEIN KINASE"/>
    <property type="match status" value="1"/>
</dbReference>
<proteinExistence type="predicted"/>
<name>A0A918R3B6_9SPHN</name>
<dbReference type="GO" id="GO:0004713">
    <property type="term" value="F:protein tyrosine kinase activity"/>
    <property type="evidence" value="ECO:0007669"/>
    <property type="project" value="TreeGrafter"/>
</dbReference>
<feature type="transmembrane region" description="Helical" evidence="2">
    <location>
        <begin position="41"/>
        <end position="66"/>
    </location>
</feature>
<evidence type="ECO:0000313" key="3">
    <source>
        <dbReference type="EMBL" id="GGZ85798.1"/>
    </source>
</evidence>
<dbReference type="AlphaFoldDB" id="A0A918R3B6"/>
<reference evidence="3" key="1">
    <citation type="journal article" date="2014" name="Int. J. Syst. Evol. Microbiol.">
        <title>Complete genome sequence of Corynebacterium casei LMG S-19264T (=DSM 44701T), isolated from a smear-ripened cheese.</title>
        <authorList>
            <consortium name="US DOE Joint Genome Institute (JGI-PGF)"/>
            <person name="Walter F."/>
            <person name="Albersmeier A."/>
            <person name="Kalinowski J."/>
            <person name="Ruckert C."/>
        </authorList>
    </citation>
    <scope>NUCLEOTIDE SEQUENCE</scope>
    <source>
        <strain evidence="3">KCTC 32422</strain>
    </source>
</reference>
<reference evidence="3" key="2">
    <citation type="submission" date="2020-09" db="EMBL/GenBank/DDBJ databases">
        <authorList>
            <person name="Sun Q."/>
            <person name="Kim S."/>
        </authorList>
    </citation>
    <scope>NUCLEOTIDE SEQUENCE</scope>
    <source>
        <strain evidence="3">KCTC 32422</strain>
    </source>
</reference>
<keyword evidence="1" id="KW-0175">Coiled coil</keyword>
<dbReference type="Proteomes" id="UP000634139">
    <property type="component" value="Unassembled WGS sequence"/>
</dbReference>
<gene>
    <name evidence="3" type="primary">wcbD</name>
    <name evidence="3" type="ORF">GCM10011617_00260</name>
</gene>
<organism evidence="3 4">
    <name type="scientific">Novosphingobium arvoryzae</name>
    <dbReference type="NCBI Taxonomy" id="1256514"/>
    <lineage>
        <taxon>Bacteria</taxon>
        <taxon>Pseudomonadati</taxon>
        <taxon>Pseudomonadota</taxon>
        <taxon>Alphaproteobacteria</taxon>
        <taxon>Sphingomonadales</taxon>
        <taxon>Sphingomonadaceae</taxon>
        <taxon>Novosphingobium</taxon>
    </lineage>
</organism>
<dbReference type="GO" id="GO:0005886">
    <property type="term" value="C:plasma membrane"/>
    <property type="evidence" value="ECO:0007669"/>
    <property type="project" value="TreeGrafter"/>
</dbReference>
<comment type="caution">
    <text evidence="3">The sequence shown here is derived from an EMBL/GenBank/DDBJ whole genome shotgun (WGS) entry which is preliminary data.</text>
</comment>
<evidence type="ECO:0000313" key="4">
    <source>
        <dbReference type="Proteomes" id="UP000634139"/>
    </source>
</evidence>
<feature type="coiled-coil region" evidence="1">
    <location>
        <begin position="206"/>
        <end position="233"/>
    </location>
</feature>
<keyword evidence="2" id="KW-1133">Transmembrane helix</keyword>
<dbReference type="EMBL" id="BMZD01000001">
    <property type="protein sequence ID" value="GGZ85798.1"/>
    <property type="molecule type" value="Genomic_DNA"/>
</dbReference>
<keyword evidence="2" id="KW-0812">Transmembrane</keyword>
<keyword evidence="2" id="KW-0472">Membrane</keyword>
<sequence>MKPIPDQLLAEPGRAHGEATGEPTDVVRRSLLQWFRGLSPLFAGLVIVPTLLASLYFGFLASEVYVSESRYIVRSPSKPNLSPLGMVLSGGNIVGASEESEAVIKFLGSRQALETINQDGYVTRAWGNGSIFWFDRFGYLGKDTGEDLFEYFLGKVTANDSSSTMVTVLTVKSFDPQSAQTINRRLLEQSEVLVNELSDRARRDSIAFAETELARARQDAQNAALALAAFRNREGVIDPELQASAGLQMIGKLQDQLIASQTQLLQMQTYTPQASQIPYLRTQISNLEREIAAQTAQLAGGRGSLSSASVRFQELRLASEYSERQLSTALSAYKEAQAEARRKQAYVERISEPSLPDDAAYPRRLRSILGTFVLGLLAWGVASMLLVGVREHRD</sequence>
<evidence type="ECO:0000256" key="2">
    <source>
        <dbReference type="SAM" id="Phobius"/>
    </source>
</evidence>
<keyword evidence="4" id="KW-1185">Reference proteome</keyword>
<dbReference type="InterPro" id="IPR050445">
    <property type="entry name" value="Bact_polysacc_biosynth/exp"/>
</dbReference>
<evidence type="ECO:0000256" key="1">
    <source>
        <dbReference type="SAM" id="Coils"/>
    </source>
</evidence>
<accession>A0A918R3B6</accession>
<feature type="transmembrane region" description="Helical" evidence="2">
    <location>
        <begin position="368"/>
        <end position="389"/>
    </location>
</feature>
<dbReference type="PANTHER" id="PTHR32309:SF13">
    <property type="entry name" value="FERRIC ENTEROBACTIN TRANSPORT PROTEIN FEPE"/>
    <property type="match status" value="1"/>
</dbReference>
<protein>
    <submittedName>
        <fullName evidence="3">Capsule polysaccharide export protein</fullName>
    </submittedName>
</protein>